<evidence type="ECO:0000313" key="2">
    <source>
        <dbReference type="Proteomes" id="UP000265703"/>
    </source>
</evidence>
<protein>
    <submittedName>
        <fullName evidence="1">Uncharacterized protein</fullName>
    </submittedName>
</protein>
<comment type="caution">
    <text evidence="1">The sequence shown here is derived from an EMBL/GenBank/DDBJ whole genome shotgun (WGS) entry which is preliminary data.</text>
</comment>
<dbReference type="EMBL" id="QKYT01000001">
    <property type="protein sequence ID" value="RIA99753.1"/>
    <property type="molecule type" value="Genomic_DNA"/>
</dbReference>
<dbReference type="AlphaFoldDB" id="A0A397TNH6"/>
<dbReference type="Proteomes" id="UP000265703">
    <property type="component" value="Unassembled WGS sequence"/>
</dbReference>
<sequence length="163" mass="18967">MNELELFCTSKRPVVYDKGKGKEREHSTERSFNTAVSSVSLNTTQIDVPDDELVDMEIDCDIPQPSTIVSNQLIPWAIDTELGFVVNETLREQHSKEPSSVEKVIRFFNLYNYTFDIFDIVIDLSNKYQEIFQEDRVHLQLYHNNPCVLLELLSKFLSNRFNS</sequence>
<gene>
    <name evidence="1" type="ORF">C1645_869794</name>
</gene>
<evidence type="ECO:0000313" key="1">
    <source>
        <dbReference type="EMBL" id="RIA99753.1"/>
    </source>
</evidence>
<reference evidence="1 2" key="1">
    <citation type="submission" date="2018-06" db="EMBL/GenBank/DDBJ databases">
        <title>Comparative genomics reveals the genomic features of Rhizophagus irregularis, R. cerebriforme, R. diaphanum and Gigaspora rosea, and their symbiotic lifestyle signature.</title>
        <authorList>
            <person name="Morin E."/>
            <person name="San Clemente H."/>
            <person name="Chen E.C.H."/>
            <person name="De La Providencia I."/>
            <person name="Hainaut M."/>
            <person name="Kuo A."/>
            <person name="Kohler A."/>
            <person name="Murat C."/>
            <person name="Tang N."/>
            <person name="Roy S."/>
            <person name="Loubradou J."/>
            <person name="Henrissat B."/>
            <person name="Grigoriev I.V."/>
            <person name="Corradi N."/>
            <person name="Roux C."/>
            <person name="Martin F.M."/>
        </authorList>
    </citation>
    <scope>NUCLEOTIDE SEQUENCE [LARGE SCALE GENOMIC DNA]</scope>
    <source>
        <strain evidence="1 2">DAOM 227022</strain>
    </source>
</reference>
<feature type="non-terminal residue" evidence="1">
    <location>
        <position position="163"/>
    </location>
</feature>
<proteinExistence type="predicted"/>
<keyword evidence="2" id="KW-1185">Reference proteome</keyword>
<name>A0A397TNH6_9GLOM</name>
<organism evidence="1 2">
    <name type="scientific">Glomus cerebriforme</name>
    <dbReference type="NCBI Taxonomy" id="658196"/>
    <lineage>
        <taxon>Eukaryota</taxon>
        <taxon>Fungi</taxon>
        <taxon>Fungi incertae sedis</taxon>
        <taxon>Mucoromycota</taxon>
        <taxon>Glomeromycotina</taxon>
        <taxon>Glomeromycetes</taxon>
        <taxon>Glomerales</taxon>
        <taxon>Glomeraceae</taxon>
        <taxon>Glomus</taxon>
    </lineage>
</organism>
<accession>A0A397TNH6</accession>